<proteinExistence type="predicted"/>
<accession>A0A291RVC6</accession>
<evidence type="ECO:0000256" key="1">
    <source>
        <dbReference type="ARBA" id="ARBA00023125"/>
    </source>
</evidence>
<dbReference type="PANTHER" id="PTHR46797:SF1">
    <property type="entry name" value="METHYLPHOSPHONATE SYNTHASE"/>
    <property type="match status" value="1"/>
</dbReference>
<dbReference type="AlphaFoldDB" id="A0A291RVC6"/>
<dbReference type="EMBL" id="CP023778">
    <property type="protein sequence ID" value="ATL71473.1"/>
    <property type="molecule type" value="Genomic_DNA"/>
</dbReference>
<feature type="domain" description="HTH cro/C1-type" evidence="2">
    <location>
        <begin position="38"/>
        <end position="92"/>
    </location>
</feature>
<dbReference type="Gene3D" id="1.10.260.40">
    <property type="entry name" value="lambda repressor-like DNA-binding domains"/>
    <property type="match status" value="1"/>
</dbReference>
<dbReference type="GO" id="GO:0005829">
    <property type="term" value="C:cytosol"/>
    <property type="evidence" value="ECO:0007669"/>
    <property type="project" value="TreeGrafter"/>
</dbReference>
<dbReference type="Pfam" id="PF13560">
    <property type="entry name" value="HTH_31"/>
    <property type="match status" value="1"/>
</dbReference>
<gene>
    <name evidence="3" type="ORF">CRH09_03265</name>
</gene>
<dbReference type="CDD" id="cd00093">
    <property type="entry name" value="HTH_XRE"/>
    <property type="match status" value="1"/>
</dbReference>
<dbReference type="GO" id="GO:0003700">
    <property type="term" value="F:DNA-binding transcription factor activity"/>
    <property type="evidence" value="ECO:0007669"/>
    <property type="project" value="TreeGrafter"/>
</dbReference>
<dbReference type="KEGG" id="ntp:CRH09_03265"/>
<name>A0A291RVC6_9NOCA</name>
<dbReference type="SUPFAM" id="SSF47413">
    <property type="entry name" value="lambda repressor-like DNA-binding domains"/>
    <property type="match status" value="1"/>
</dbReference>
<dbReference type="Proteomes" id="UP000221961">
    <property type="component" value="Chromosome"/>
</dbReference>
<sequence length="102" mass="11363">MSEHRTGWSELEECRMREPGAVEAYEATRLAYELGRAIRQMREAHGWTQRQLADAAAMTQSAVARFEAGGTVPSIPVLERLAHALDADLVVQVRPRVAQVFS</sequence>
<dbReference type="PROSITE" id="PS50943">
    <property type="entry name" value="HTH_CROC1"/>
    <property type="match status" value="1"/>
</dbReference>
<reference evidence="3 4" key="1">
    <citation type="submission" date="2017-10" db="EMBL/GenBank/DDBJ databases">
        <title>Comparative genomics between pathogenic Norcardia.</title>
        <authorList>
            <person name="Zeng L."/>
        </authorList>
    </citation>
    <scope>NUCLEOTIDE SEQUENCE [LARGE SCALE GENOMIC DNA]</scope>
    <source>
        <strain evidence="3 4">NC_YFY_NT001</strain>
    </source>
</reference>
<organism evidence="3 4">
    <name type="scientific">Nocardia terpenica</name>
    <dbReference type="NCBI Taxonomy" id="455432"/>
    <lineage>
        <taxon>Bacteria</taxon>
        <taxon>Bacillati</taxon>
        <taxon>Actinomycetota</taxon>
        <taxon>Actinomycetes</taxon>
        <taxon>Mycobacteriales</taxon>
        <taxon>Nocardiaceae</taxon>
        <taxon>Nocardia</taxon>
    </lineage>
</organism>
<dbReference type="PANTHER" id="PTHR46797">
    <property type="entry name" value="HTH-TYPE TRANSCRIPTIONAL REGULATOR"/>
    <property type="match status" value="1"/>
</dbReference>
<evidence type="ECO:0000313" key="4">
    <source>
        <dbReference type="Proteomes" id="UP000221961"/>
    </source>
</evidence>
<dbReference type="InterPro" id="IPR050807">
    <property type="entry name" value="TransReg_Diox_bact_type"/>
</dbReference>
<protein>
    <submittedName>
        <fullName evidence="3">Transcriptional regulator</fullName>
    </submittedName>
</protein>
<keyword evidence="1" id="KW-0238">DNA-binding</keyword>
<evidence type="ECO:0000313" key="3">
    <source>
        <dbReference type="EMBL" id="ATL71473.1"/>
    </source>
</evidence>
<evidence type="ECO:0000259" key="2">
    <source>
        <dbReference type="PROSITE" id="PS50943"/>
    </source>
</evidence>
<dbReference type="SMART" id="SM00530">
    <property type="entry name" value="HTH_XRE"/>
    <property type="match status" value="1"/>
</dbReference>
<dbReference type="GO" id="GO:0003677">
    <property type="term" value="F:DNA binding"/>
    <property type="evidence" value="ECO:0007669"/>
    <property type="project" value="UniProtKB-KW"/>
</dbReference>
<dbReference type="InterPro" id="IPR001387">
    <property type="entry name" value="Cro/C1-type_HTH"/>
</dbReference>
<dbReference type="InterPro" id="IPR010982">
    <property type="entry name" value="Lambda_DNA-bd_dom_sf"/>
</dbReference>